<protein>
    <submittedName>
        <fullName evidence="2">Pilin structural protein V10</fullName>
    </submittedName>
</protein>
<dbReference type="Pfam" id="PF07963">
    <property type="entry name" value="N_methyl"/>
    <property type="match status" value="1"/>
</dbReference>
<keyword evidence="1" id="KW-0812">Transmembrane</keyword>
<feature type="transmembrane region" description="Helical" evidence="1">
    <location>
        <begin position="31"/>
        <end position="51"/>
    </location>
</feature>
<dbReference type="RefSeq" id="WP_308433837.1">
    <property type="nucleotide sequence ID" value="NZ_BNAH01000013.1"/>
</dbReference>
<keyword evidence="1" id="KW-0472">Membrane</keyword>
<evidence type="ECO:0000256" key="1">
    <source>
        <dbReference type="SAM" id="Phobius"/>
    </source>
</evidence>
<comment type="caution">
    <text evidence="2">The sequence shown here is derived from an EMBL/GenBank/DDBJ whole genome shotgun (WGS) entry which is preliminary data.</text>
</comment>
<evidence type="ECO:0000313" key="2">
    <source>
        <dbReference type="EMBL" id="GHE98175.1"/>
    </source>
</evidence>
<keyword evidence="1" id="KW-1133">Transmembrane helix</keyword>
<dbReference type="Gene3D" id="3.30.700.10">
    <property type="entry name" value="Glycoprotein, Type 4 Pilin"/>
    <property type="match status" value="1"/>
</dbReference>
<proteinExistence type="predicted"/>
<dbReference type="PROSITE" id="PS00409">
    <property type="entry name" value="PROKAR_NTER_METHYL"/>
    <property type="match status" value="1"/>
</dbReference>
<dbReference type="Proteomes" id="UP000626370">
    <property type="component" value="Unassembled WGS sequence"/>
</dbReference>
<dbReference type="InterPro" id="IPR045584">
    <property type="entry name" value="Pilin-like"/>
</dbReference>
<dbReference type="EMBL" id="BNAH01000013">
    <property type="protein sequence ID" value="GHE98175.1"/>
    <property type="molecule type" value="Genomic_DNA"/>
</dbReference>
<keyword evidence="3" id="KW-1185">Reference proteome</keyword>
<gene>
    <name evidence="2" type="ORF">GCM10011501_29630</name>
</gene>
<accession>A0ABQ3IYD8</accession>
<organism evidence="2 3">
    <name type="scientific">Thalassotalea profundi</name>
    <dbReference type="NCBI Taxonomy" id="2036687"/>
    <lineage>
        <taxon>Bacteria</taxon>
        <taxon>Pseudomonadati</taxon>
        <taxon>Pseudomonadota</taxon>
        <taxon>Gammaproteobacteria</taxon>
        <taxon>Alteromonadales</taxon>
        <taxon>Colwelliaceae</taxon>
        <taxon>Thalassotalea</taxon>
    </lineage>
</organism>
<sequence>MPTNQLASFIISVNLMHLQTKKVVVKKNSGFTLIELVVVIVILGILAVTALPKYINLKSDANLAIMEGATGAIKSAVSLFKAKTLTSGNSFTTVVEFSGVKGSNYQPWAATALGAGFSADYSSPPEIFEGAGLDVNDWAYRIYTTGGSYSVVASPRSVLDIAQPSVAEVKATNCYFEYHWKSDGEPVITIISTGC</sequence>
<name>A0ABQ3IYD8_9GAMM</name>
<reference evidence="3" key="1">
    <citation type="journal article" date="2019" name="Int. J. Syst. Evol. Microbiol.">
        <title>The Global Catalogue of Microorganisms (GCM) 10K type strain sequencing project: providing services to taxonomists for standard genome sequencing and annotation.</title>
        <authorList>
            <consortium name="The Broad Institute Genomics Platform"/>
            <consortium name="The Broad Institute Genome Sequencing Center for Infectious Disease"/>
            <person name="Wu L."/>
            <person name="Ma J."/>
        </authorList>
    </citation>
    <scope>NUCLEOTIDE SEQUENCE [LARGE SCALE GENOMIC DNA]</scope>
    <source>
        <strain evidence="3">CGMCC 1.15922</strain>
    </source>
</reference>
<dbReference type="InterPro" id="IPR012902">
    <property type="entry name" value="N_methyl_site"/>
</dbReference>
<evidence type="ECO:0000313" key="3">
    <source>
        <dbReference type="Proteomes" id="UP000626370"/>
    </source>
</evidence>
<dbReference type="SUPFAM" id="SSF54523">
    <property type="entry name" value="Pili subunits"/>
    <property type="match status" value="1"/>
</dbReference>
<dbReference type="NCBIfam" id="TIGR02532">
    <property type="entry name" value="IV_pilin_GFxxxE"/>
    <property type="match status" value="1"/>
</dbReference>